<dbReference type="Gene3D" id="3.40.190.290">
    <property type="match status" value="1"/>
</dbReference>
<name>A0A5C1NLW5_9GAMM</name>
<dbReference type="PROSITE" id="PS50931">
    <property type="entry name" value="HTH_LYSR"/>
    <property type="match status" value="1"/>
</dbReference>
<dbReference type="InterPro" id="IPR005119">
    <property type="entry name" value="LysR_subst-bd"/>
</dbReference>
<dbReference type="InterPro" id="IPR036388">
    <property type="entry name" value="WH-like_DNA-bd_sf"/>
</dbReference>
<dbReference type="InterPro" id="IPR000847">
    <property type="entry name" value="LysR_HTH_N"/>
</dbReference>
<dbReference type="SUPFAM" id="SSF53850">
    <property type="entry name" value="Periplasmic binding protein-like II"/>
    <property type="match status" value="1"/>
</dbReference>
<dbReference type="Pfam" id="PF03466">
    <property type="entry name" value="LysR_substrate"/>
    <property type="match status" value="1"/>
</dbReference>
<evidence type="ECO:0000256" key="2">
    <source>
        <dbReference type="ARBA" id="ARBA00023015"/>
    </source>
</evidence>
<dbReference type="GO" id="GO:0003700">
    <property type="term" value="F:DNA-binding transcription factor activity"/>
    <property type="evidence" value="ECO:0007669"/>
    <property type="project" value="InterPro"/>
</dbReference>
<gene>
    <name evidence="6" type="ORF">E4T21_18930</name>
</gene>
<dbReference type="GO" id="GO:0003677">
    <property type="term" value="F:DNA binding"/>
    <property type="evidence" value="ECO:0007669"/>
    <property type="project" value="UniProtKB-KW"/>
</dbReference>
<dbReference type="SUPFAM" id="SSF46785">
    <property type="entry name" value="Winged helix' DNA-binding domain"/>
    <property type="match status" value="1"/>
</dbReference>
<evidence type="ECO:0000256" key="3">
    <source>
        <dbReference type="ARBA" id="ARBA00023125"/>
    </source>
</evidence>
<reference evidence="6" key="1">
    <citation type="submission" date="2021-02" db="EMBL/GenBank/DDBJ databases">
        <title>Strain Y2R2, a novel species of the genus Halomonas.</title>
        <authorList>
            <person name="Huang H."/>
        </authorList>
    </citation>
    <scope>NUCLEOTIDE SEQUENCE</scope>
    <source>
        <strain evidence="6">Y2R2</strain>
    </source>
</reference>
<keyword evidence="4" id="KW-0804">Transcription</keyword>
<dbReference type="InterPro" id="IPR036390">
    <property type="entry name" value="WH_DNA-bd_sf"/>
</dbReference>
<dbReference type="OrthoDB" id="8839922at2"/>
<feature type="domain" description="HTH lysR-type" evidence="5">
    <location>
        <begin position="1"/>
        <end position="58"/>
    </location>
</feature>
<dbReference type="Gene3D" id="1.10.10.10">
    <property type="entry name" value="Winged helix-like DNA-binding domain superfamily/Winged helix DNA-binding domain"/>
    <property type="match status" value="1"/>
</dbReference>
<dbReference type="PANTHER" id="PTHR30419">
    <property type="entry name" value="HTH-TYPE TRANSCRIPTIONAL REGULATOR YBHD"/>
    <property type="match status" value="1"/>
</dbReference>
<dbReference type="Proteomes" id="UP000324285">
    <property type="component" value="Chromosome"/>
</dbReference>
<organism evidence="6 7">
    <name type="scientific">Halomonas binhaiensis</name>
    <dbReference type="NCBI Taxonomy" id="2562282"/>
    <lineage>
        <taxon>Bacteria</taxon>
        <taxon>Pseudomonadati</taxon>
        <taxon>Pseudomonadota</taxon>
        <taxon>Gammaproteobacteria</taxon>
        <taxon>Oceanospirillales</taxon>
        <taxon>Halomonadaceae</taxon>
        <taxon>Halomonas</taxon>
    </lineage>
</organism>
<protein>
    <submittedName>
        <fullName evidence="6">LysR family transcriptional regulator</fullName>
    </submittedName>
</protein>
<dbReference type="KEGG" id="hbh:E4T21_18930"/>
<dbReference type="InterPro" id="IPR050950">
    <property type="entry name" value="HTH-type_LysR_regulators"/>
</dbReference>
<keyword evidence="7" id="KW-1185">Reference proteome</keyword>
<evidence type="ECO:0000313" key="6">
    <source>
        <dbReference type="EMBL" id="QEM83398.1"/>
    </source>
</evidence>
<sequence>MQWRALKYFDTVARCHSLRQAASRLHVAPTAVSRQIDQLEHQLGAELLERTHEGVRLTPAGELLADQASRTLRDMERLAARIADLQGCCTGRVSVEVSEGVVAQLLTPALAGLQSEYPQLTFDVSIASAGGVIETLRSGKADIGLAYFLPPRDDVVRVASAELEHYAVMAPGHPLAWTSALGLSDIEGYPLAVPDDSFGVRQALNRAARDRKLNMQIAYTTSSLETQKALARQGAAILLLPLITVAQECEAGQLVAVALHPGELEQTRVDLCVYRHHSPSLAVRTCLARLEEALVELDGNAADMAHN</sequence>
<evidence type="ECO:0000256" key="4">
    <source>
        <dbReference type="ARBA" id="ARBA00023163"/>
    </source>
</evidence>
<dbReference type="AlphaFoldDB" id="A0A5C1NLW5"/>
<keyword evidence="2" id="KW-0805">Transcription regulation</keyword>
<dbReference type="PANTHER" id="PTHR30419:SF8">
    <property type="entry name" value="NITROGEN ASSIMILATION TRANSCRIPTIONAL ACTIVATOR-RELATED"/>
    <property type="match status" value="1"/>
</dbReference>
<dbReference type="GO" id="GO:0005829">
    <property type="term" value="C:cytosol"/>
    <property type="evidence" value="ECO:0007669"/>
    <property type="project" value="TreeGrafter"/>
</dbReference>
<dbReference type="EMBL" id="CP038437">
    <property type="protein sequence ID" value="QEM83398.1"/>
    <property type="molecule type" value="Genomic_DNA"/>
</dbReference>
<evidence type="ECO:0000259" key="5">
    <source>
        <dbReference type="PROSITE" id="PS50931"/>
    </source>
</evidence>
<proteinExistence type="inferred from homology"/>
<evidence type="ECO:0000256" key="1">
    <source>
        <dbReference type="ARBA" id="ARBA00009437"/>
    </source>
</evidence>
<evidence type="ECO:0000313" key="7">
    <source>
        <dbReference type="Proteomes" id="UP000324285"/>
    </source>
</evidence>
<dbReference type="FunFam" id="1.10.10.10:FF:000001">
    <property type="entry name" value="LysR family transcriptional regulator"/>
    <property type="match status" value="1"/>
</dbReference>
<accession>A0A5C1NLW5</accession>
<keyword evidence="3" id="KW-0238">DNA-binding</keyword>
<dbReference type="Pfam" id="PF00126">
    <property type="entry name" value="HTH_1"/>
    <property type="match status" value="1"/>
</dbReference>
<dbReference type="RefSeq" id="WP_149286520.1">
    <property type="nucleotide sequence ID" value="NZ_CP038437.2"/>
</dbReference>
<dbReference type="PRINTS" id="PR00039">
    <property type="entry name" value="HTHLYSR"/>
</dbReference>
<comment type="similarity">
    <text evidence="1">Belongs to the LysR transcriptional regulatory family.</text>
</comment>